<comment type="caution">
    <text evidence="2">The sequence shown here is derived from an EMBL/GenBank/DDBJ whole genome shotgun (WGS) entry which is preliminary data.</text>
</comment>
<dbReference type="EMBL" id="JAUBDH010000004">
    <property type="protein sequence ID" value="MDW0109855.1"/>
    <property type="molecule type" value="Genomic_DNA"/>
</dbReference>
<keyword evidence="1 2" id="KW-0378">Hydrolase</keyword>
<accession>A0ABU4G0F1</accession>
<keyword evidence="3" id="KW-1185">Reference proteome</keyword>
<dbReference type="SUPFAM" id="SSF88713">
    <property type="entry name" value="Glycoside hydrolase/deacetylase"/>
    <property type="match status" value="1"/>
</dbReference>
<dbReference type="RefSeq" id="WP_317935415.1">
    <property type="nucleotide sequence ID" value="NZ_JAUBDH010000004.1"/>
</dbReference>
<comment type="function">
    <text evidence="1">Catalyzes the cleavage of 5-oxoproline to form L-glutamate coupled to the hydrolysis of ATP to ADP and inorganic phosphate.</text>
</comment>
<dbReference type="NCBIfam" id="NF003814">
    <property type="entry name" value="PRK05406.1-3"/>
    <property type="match status" value="1"/>
</dbReference>
<name>A0ABU4G0F1_9BACL</name>
<reference evidence="2 3" key="1">
    <citation type="submission" date="2023-06" db="EMBL/GenBank/DDBJ databases">
        <title>Sporosarcina sp. nov., isolated from Korean traditional fermented seafood 'Jeotgal'.</title>
        <authorList>
            <person name="Yang A.-I."/>
            <person name="Shin N.-R."/>
        </authorList>
    </citation>
    <scope>NUCLEOTIDE SEQUENCE [LARGE SCALE GENOMIC DNA]</scope>
    <source>
        <strain evidence="2 3">KCTC3840</strain>
    </source>
</reference>
<gene>
    <name evidence="1" type="primary">pxpA</name>
    <name evidence="2" type="ORF">QT716_07260</name>
</gene>
<evidence type="ECO:0000313" key="2">
    <source>
        <dbReference type="EMBL" id="MDW0109855.1"/>
    </source>
</evidence>
<dbReference type="Pfam" id="PF03746">
    <property type="entry name" value="LamB_YcsF"/>
    <property type="match status" value="1"/>
</dbReference>
<dbReference type="CDD" id="cd10787">
    <property type="entry name" value="LamB_YcsF_like"/>
    <property type="match status" value="1"/>
</dbReference>
<dbReference type="Gene3D" id="3.20.20.370">
    <property type="entry name" value="Glycoside hydrolase/deacetylase"/>
    <property type="match status" value="1"/>
</dbReference>
<sequence length="259" mass="28206">MLFVDINCDLGESFGAYQLGNDAEIMKFITSANIACGFHAGDSKTMHNTIDLACKYNVAIGAHPGFPDLNGFGRREMKLTEREIYDLMIYQIGALQGFVKAAGTTLHHVKPHGALYNMAAKDKNIAGAIALAVKAVAPEAIVYALAGSELILEAGAAGLITANEVFADRTYEPDLSLTPRSHPGAVIQDEDAMIRQVLKMVKAGVVPTKNHKEIKIQADTICIHGDHIRSLYFAERLNEELVKEEVTVTKTGDFIHKIR</sequence>
<organism evidence="2 3">
    <name type="scientific">Sporosarcina aquimarina</name>
    <dbReference type="NCBI Taxonomy" id="114975"/>
    <lineage>
        <taxon>Bacteria</taxon>
        <taxon>Bacillati</taxon>
        <taxon>Bacillota</taxon>
        <taxon>Bacilli</taxon>
        <taxon>Bacillales</taxon>
        <taxon>Caryophanaceae</taxon>
        <taxon>Sporosarcina</taxon>
    </lineage>
</organism>
<dbReference type="InterPro" id="IPR011330">
    <property type="entry name" value="Glyco_hydro/deAcase_b/a-brl"/>
</dbReference>
<comment type="subunit">
    <text evidence="1">Forms a complex composed of PxpA, PxpB and PxpC.</text>
</comment>
<dbReference type="InterPro" id="IPR005501">
    <property type="entry name" value="LamB/YcsF/PxpA-like"/>
</dbReference>
<evidence type="ECO:0000256" key="1">
    <source>
        <dbReference type="HAMAP-Rule" id="MF_00691"/>
    </source>
</evidence>
<dbReference type="GO" id="GO:0017168">
    <property type="term" value="F:5-oxoprolinase (ATP-hydrolyzing) activity"/>
    <property type="evidence" value="ECO:0007669"/>
    <property type="project" value="UniProtKB-EC"/>
</dbReference>
<dbReference type="NCBIfam" id="NF003816">
    <property type="entry name" value="PRK05406.1-5"/>
    <property type="match status" value="1"/>
</dbReference>
<comment type="catalytic activity">
    <reaction evidence="1">
        <text>5-oxo-L-proline + ATP + 2 H2O = L-glutamate + ADP + phosphate + H(+)</text>
        <dbReference type="Rhea" id="RHEA:10348"/>
        <dbReference type="ChEBI" id="CHEBI:15377"/>
        <dbReference type="ChEBI" id="CHEBI:15378"/>
        <dbReference type="ChEBI" id="CHEBI:29985"/>
        <dbReference type="ChEBI" id="CHEBI:30616"/>
        <dbReference type="ChEBI" id="CHEBI:43474"/>
        <dbReference type="ChEBI" id="CHEBI:58402"/>
        <dbReference type="ChEBI" id="CHEBI:456216"/>
        <dbReference type="EC" id="3.5.2.9"/>
    </reaction>
</comment>
<proteinExistence type="inferred from homology"/>
<dbReference type="PANTHER" id="PTHR30292">
    <property type="entry name" value="UNCHARACTERIZED PROTEIN YBGL-RELATED"/>
    <property type="match status" value="1"/>
</dbReference>
<dbReference type="EC" id="3.5.2.9" evidence="1"/>
<keyword evidence="1" id="KW-0547">Nucleotide-binding</keyword>
<evidence type="ECO:0000313" key="3">
    <source>
        <dbReference type="Proteomes" id="UP001280629"/>
    </source>
</evidence>
<dbReference type="Proteomes" id="UP001280629">
    <property type="component" value="Unassembled WGS sequence"/>
</dbReference>
<dbReference type="HAMAP" id="MF_00691">
    <property type="entry name" value="PxpA"/>
    <property type="match status" value="1"/>
</dbReference>
<protein>
    <recommendedName>
        <fullName evidence="1">5-oxoprolinase subunit A</fullName>
        <shortName evidence="1">5-OPase subunit A</shortName>
        <ecNumber evidence="1">3.5.2.9</ecNumber>
    </recommendedName>
    <alternativeName>
        <fullName evidence="1">5-oxoprolinase (ATP-hydrolyzing) subunit A</fullName>
    </alternativeName>
</protein>
<keyword evidence="1" id="KW-0067">ATP-binding</keyword>
<dbReference type="PANTHER" id="PTHR30292:SF0">
    <property type="entry name" value="5-OXOPROLINASE SUBUNIT A"/>
    <property type="match status" value="1"/>
</dbReference>
<comment type="similarity">
    <text evidence="1">Belongs to the LamB/PxpA family.</text>
</comment>